<dbReference type="PANTHER" id="PTHR48277:SF1">
    <property type="entry name" value="MITOCHONDRIAL RIBOSOMAL PROTEIN S5"/>
    <property type="match status" value="1"/>
</dbReference>
<dbReference type="EMBL" id="JABCYN010000022">
    <property type="protein sequence ID" value="KAF6013238.1"/>
    <property type="molecule type" value="Genomic_DNA"/>
</dbReference>
<evidence type="ECO:0000256" key="5">
    <source>
        <dbReference type="ARBA" id="ARBA00023274"/>
    </source>
</evidence>
<proteinExistence type="inferred from homology"/>
<evidence type="ECO:0000256" key="6">
    <source>
        <dbReference type="ARBA" id="ARBA00039335"/>
    </source>
</evidence>
<gene>
    <name evidence="13" type="ORF">DEBR0S1_01552G</name>
    <name evidence="12" type="ORF">HII12_001953</name>
</gene>
<feature type="domain" description="S5 DRBM" evidence="11">
    <location>
        <begin position="183"/>
        <end position="247"/>
    </location>
</feature>
<dbReference type="Pfam" id="PF03719">
    <property type="entry name" value="Ribosomal_S5_C"/>
    <property type="match status" value="1"/>
</dbReference>
<protein>
    <recommendedName>
        <fullName evidence="6">Small ribosomal subunit protein uS5m</fullName>
    </recommendedName>
    <alternativeName>
        <fullName evidence="7">28S ribosomal protein S5, mitochondrial</fullName>
    </alternativeName>
</protein>
<evidence type="ECO:0000256" key="10">
    <source>
        <dbReference type="SAM" id="MobiDB-lite"/>
    </source>
</evidence>
<dbReference type="SUPFAM" id="SSF54768">
    <property type="entry name" value="dsRNA-binding domain-like"/>
    <property type="match status" value="1"/>
</dbReference>
<evidence type="ECO:0000256" key="1">
    <source>
        <dbReference type="ARBA" id="ARBA00004173"/>
    </source>
</evidence>
<keyword evidence="5 8" id="KW-0687">Ribonucleoprotein</keyword>
<evidence type="ECO:0000256" key="9">
    <source>
        <dbReference type="RuleBase" id="RU003823"/>
    </source>
</evidence>
<reference evidence="12 15" key="2">
    <citation type="journal article" date="2020" name="Appl. Microbiol. Biotechnol.">
        <title>Targeted gene deletion in Brettanomyces bruxellensis with an expression-free CRISPR-Cas9 system.</title>
        <authorList>
            <person name="Varela C."/>
            <person name="Bartel C."/>
            <person name="Onetto C."/>
            <person name="Borneman A."/>
        </authorList>
    </citation>
    <scope>NUCLEOTIDE SEQUENCE [LARGE SCALE GENOMIC DNA]</scope>
    <source>
        <strain evidence="12 15">AWRI1613</strain>
    </source>
</reference>
<organism evidence="13 14">
    <name type="scientific">Dekkera bruxellensis</name>
    <name type="common">Brettanomyces custersii</name>
    <dbReference type="NCBI Taxonomy" id="5007"/>
    <lineage>
        <taxon>Eukaryota</taxon>
        <taxon>Fungi</taxon>
        <taxon>Dikarya</taxon>
        <taxon>Ascomycota</taxon>
        <taxon>Saccharomycotina</taxon>
        <taxon>Pichiomycetes</taxon>
        <taxon>Pichiales</taxon>
        <taxon>Pichiaceae</taxon>
        <taxon>Brettanomyces</taxon>
    </lineage>
</organism>
<evidence type="ECO:0000256" key="2">
    <source>
        <dbReference type="ARBA" id="ARBA00008945"/>
    </source>
</evidence>
<evidence type="ECO:0000256" key="7">
    <source>
        <dbReference type="ARBA" id="ARBA00041606"/>
    </source>
</evidence>
<dbReference type="GO" id="GO:0003735">
    <property type="term" value="F:structural constituent of ribosome"/>
    <property type="evidence" value="ECO:0007669"/>
    <property type="project" value="UniProtKB-UniRule"/>
</dbReference>
<feature type="region of interest" description="Disordered" evidence="10">
    <location>
        <begin position="138"/>
        <end position="159"/>
    </location>
</feature>
<dbReference type="GO" id="GO:0005763">
    <property type="term" value="C:mitochondrial small ribosomal subunit"/>
    <property type="evidence" value="ECO:0007669"/>
    <property type="project" value="UniProtKB-ARBA"/>
</dbReference>
<dbReference type="Gene3D" id="3.30.230.10">
    <property type="match status" value="1"/>
</dbReference>
<dbReference type="FunFam" id="3.30.160.20:FF:000022">
    <property type="entry name" value="28S ribosomal protein S5, mitochondrial"/>
    <property type="match status" value="1"/>
</dbReference>
<dbReference type="AlphaFoldDB" id="A0A7D9CXG0"/>
<dbReference type="InterPro" id="IPR000851">
    <property type="entry name" value="Ribosomal_uS5"/>
</dbReference>
<sequence length="346" mass="38778">MICRKVIRNISKRSYRVGLTSRNFFTSRASYVAAKKQAPEKKTEINKNEAVSEAVGNEITTDPQLDLKVLSHFQYLSDFYSPRITEQIMRAESVVKPSEYANRKFDPTVFAPHYLDDLIHDDTKASTLAQNSDDFMSLPKPSASLSHRKKVGANNSEETSEMQELARQLSLSTHLDADYIQKLSSKTLILKTVRNQTSKGKINSFYALVCAGDRNGMLGIGEGKDPEEPNMAILKAHWQAVKNLVAVPRFERRTIYGSCDSKYGATIVQLRSSPAGSGLRCNPMIFELAQCAGIKDLSANVYRSRNKMNVVKCTMQALLSQKSTEQVERERGKKLVSLRQAYYSGN</sequence>
<evidence type="ECO:0000259" key="11">
    <source>
        <dbReference type="PROSITE" id="PS50881"/>
    </source>
</evidence>
<reference evidence="13 14" key="1">
    <citation type="submission" date="2019-07" db="EMBL/GenBank/DDBJ databases">
        <authorList>
            <person name="Friedrich A."/>
            <person name="Schacherer J."/>
        </authorList>
    </citation>
    <scope>NUCLEOTIDE SEQUENCE [LARGE SCALE GENOMIC DNA]</scope>
</reference>
<accession>A0A7D9CXG0</accession>
<evidence type="ECO:0000256" key="4">
    <source>
        <dbReference type="ARBA" id="ARBA00023128"/>
    </source>
</evidence>
<dbReference type="Pfam" id="PF00333">
    <property type="entry name" value="Ribosomal_S5"/>
    <property type="match status" value="1"/>
</dbReference>
<evidence type="ECO:0000313" key="12">
    <source>
        <dbReference type="EMBL" id="KAF6013238.1"/>
    </source>
</evidence>
<dbReference type="FunFam" id="3.30.230.10:FF:000002">
    <property type="entry name" value="30S ribosomal protein S5"/>
    <property type="match status" value="1"/>
</dbReference>
<dbReference type="Proteomes" id="UP000568158">
    <property type="component" value="Unassembled WGS sequence"/>
</dbReference>
<keyword evidence="4" id="KW-0496">Mitochondrion</keyword>
<comment type="subcellular location">
    <subcellularLocation>
        <location evidence="1">Mitochondrion</location>
    </subcellularLocation>
</comment>
<evidence type="ECO:0000256" key="3">
    <source>
        <dbReference type="ARBA" id="ARBA00022980"/>
    </source>
</evidence>
<dbReference type="InterPro" id="IPR020568">
    <property type="entry name" value="Ribosomal_Su5_D2-typ_SF"/>
</dbReference>
<dbReference type="InterPro" id="IPR005324">
    <property type="entry name" value="Ribosomal_uS5_C"/>
</dbReference>
<name>A0A7D9CXG0_DEKBR</name>
<evidence type="ECO:0000313" key="13">
    <source>
        <dbReference type="EMBL" id="VUG15852.1"/>
    </source>
</evidence>
<dbReference type="Proteomes" id="UP000478008">
    <property type="component" value="Unassembled WGS sequence"/>
</dbReference>
<dbReference type="PROSITE" id="PS50881">
    <property type="entry name" value="S5_DSRBD"/>
    <property type="match status" value="1"/>
</dbReference>
<dbReference type="InterPro" id="IPR013810">
    <property type="entry name" value="Ribosomal_uS5_N"/>
</dbReference>
<dbReference type="InterPro" id="IPR014721">
    <property type="entry name" value="Ribsml_uS5_D2-typ_fold_subgr"/>
</dbReference>
<evidence type="ECO:0000256" key="8">
    <source>
        <dbReference type="PROSITE-ProRule" id="PRU00268"/>
    </source>
</evidence>
<comment type="similarity">
    <text evidence="2 9">Belongs to the universal ribosomal protein uS5 family.</text>
</comment>
<dbReference type="GO" id="GO:0006412">
    <property type="term" value="P:translation"/>
    <property type="evidence" value="ECO:0007669"/>
    <property type="project" value="InterPro"/>
</dbReference>
<dbReference type="SUPFAM" id="SSF54211">
    <property type="entry name" value="Ribosomal protein S5 domain 2-like"/>
    <property type="match status" value="1"/>
</dbReference>
<dbReference type="GO" id="GO:0005743">
    <property type="term" value="C:mitochondrial inner membrane"/>
    <property type="evidence" value="ECO:0007669"/>
    <property type="project" value="UniProtKB-ARBA"/>
</dbReference>
<dbReference type="GO" id="GO:0003723">
    <property type="term" value="F:RNA binding"/>
    <property type="evidence" value="ECO:0007669"/>
    <property type="project" value="InterPro"/>
</dbReference>
<evidence type="ECO:0000313" key="15">
    <source>
        <dbReference type="Proteomes" id="UP000568158"/>
    </source>
</evidence>
<evidence type="ECO:0000313" key="14">
    <source>
        <dbReference type="Proteomes" id="UP000478008"/>
    </source>
</evidence>
<dbReference type="Gene3D" id="3.30.160.20">
    <property type="match status" value="1"/>
</dbReference>
<keyword evidence="3 8" id="KW-0689">Ribosomal protein</keyword>
<dbReference type="PANTHER" id="PTHR48277">
    <property type="entry name" value="MITOCHONDRIAL RIBOSOMAL PROTEIN S5"/>
    <property type="match status" value="1"/>
</dbReference>
<keyword evidence="14" id="KW-1185">Reference proteome</keyword>
<dbReference type="EMBL" id="CABFWN010000001">
    <property type="protein sequence ID" value="VUG15852.1"/>
    <property type="molecule type" value="Genomic_DNA"/>
</dbReference>